<evidence type="ECO:0000256" key="2">
    <source>
        <dbReference type="SAM" id="MobiDB-lite"/>
    </source>
</evidence>
<feature type="region of interest" description="Disordered" evidence="2">
    <location>
        <begin position="346"/>
        <end position="371"/>
    </location>
</feature>
<dbReference type="OMA" id="TPCEEPP"/>
<dbReference type="EMBL" id="BFAA01001345">
    <property type="protein sequence ID" value="GCB64054.1"/>
    <property type="molecule type" value="Genomic_DNA"/>
</dbReference>
<dbReference type="PANTHER" id="PTHR35672:SF1">
    <property type="entry name" value="C-U-EDITING ENZYME APOBEC-4-RELATED"/>
    <property type="match status" value="1"/>
</dbReference>
<evidence type="ECO:0000256" key="1">
    <source>
        <dbReference type="ARBA" id="ARBA00001947"/>
    </source>
</evidence>
<evidence type="ECO:0000259" key="3">
    <source>
        <dbReference type="PROSITE" id="PS51747"/>
    </source>
</evidence>
<dbReference type="OrthoDB" id="9941981at2759"/>
<dbReference type="Gene3D" id="3.40.140.10">
    <property type="entry name" value="Cytidine Deaminase, domain 2"/>
    <property type="match status" value="1"/>
</dbReference>
<dbReference type="InterPro" id="IPR038953">
    <property type="entry name" value="APOBEC4"/>
</dbReference>
<accession>A0A401NT81</accession>
<dbReference type="PANTHER" id="PTHR35672">
    <property type="entry name" value="C-U-EDITING ENZYME APOBEC-4-RELATED"/>
    <property type="match status" value="1"/>
</dbReference>
<dbReference type="InterPro" id="IPR002125">
    <property type="entry name" value="CMP_dCMP_dom"/>
</dbReference>
<dbReference type="STRING" id="75743.A0A401NT81"/>
<name>A0A401NT81_SCYTO</name>
<gene>
    <name evidence="4" type="ORF">scyTo_0004529</name>
</gene>
<proteinExistence type="predicted"/>
<comment type="caution">
    <text evidence="4">The sequence shown here is derived from an EMBL/GenBank/DDBJ whole genome shotgun (WGS) entry which is preliminary data.</text>
</comment>
<protein>
    <recommendedName>
        <fullName evidence="3">CMP/dCMP-type deaminase domain-containing protein</fullName>
    </recommendedName>
</protein>
<comment type="cofactor">
    <cofactor evidence="1">
        <name>Zn(2+)</name>
        <dbReference type="ChEBI" id="CHEBI:29105"/>
    </cofactor>
</comment>
<organism evidence="4 5">
    <name type="scientific">Scyliorhinus torazame</name>
    <name type="common">Cloudy catshark</name>
    <name type="synonym">Catulus torazame</name>
    <dbReference type="NCBI Taxonomy" id="75743"/>
    <lineage>
        <taxon>Eukaryota</taxon>
        <taxon>Metazoa</taxon>
        <taxon>Chordata</taxon>
        <taxon>Craniata</taxon>
        <taxon>Vertebrata</taxon>
        <taxon>Chondrichthyes</taxon>
        <taxon>Elasmobranchii</taxon>
        <taxon>Galeomorphii</taxon>
        <taxon>Galeoidea</taxon>
        <taxon>Carcharhiniformes</taxon>
        <taxon>Scyliorhinidae</taxon>
        <taxon>Scyliorhinus</taxon>
    </lineage>
</organism>
<feature type="compositionally biased region" description="Basic residues" evidence="2">
    <location>
        <begin position="349"/>
        <end position="371"/>
    </location>
</feature>
<dbReference type="Proteomes" id="UP000288216">
    <property type="component" value="Unassembled WGS sequence"/>
</dbReference>
<reference evidence="4 5" key="1">
    <citation type="journal article" date="2018" name="Nat. Ecol. Evol.">
        <title>Shark genomes provide insights into elasmobranch evolution and the origin of vertebrates.</title>
        <authorList>
            <person name="Hara Y"/>
            <person name="Yamaguchi K"/>
            <person name="Onimaru K"/>
            <person name="Kadota M"/>
            <person name="Koyanagi M"/>
            <person name="Keeley SD"/>
            <person name="Tatsumi K"/>
            <person name="Tanaka K"/>
            <person name="Motone F"/>
            <person name="Kageyama Y"/>
            <person name="Nozu R"/>
            <person name="Adachi N"/>
            <person name="Nishimura O"/>
            <person name="Nakagawa R"/>
            <person name="Tanegashima C"/>
            <person name="Kiyatake I"/>
            <person name="Matsumoto R"/>
            <person name="Murakumo K"/>
            <person name="Nishida K"/>
            <person name="Terakita A"/>
            <person name="Kuratani S"/>
            <person name="Sato K"/>
            <person name="Hyodo S Kuraku.S."/>
        </authorList>
    </citation>
    <scope>NUCLEOTIDE SEQUENCE [LARGE SCALE GENOMIC DNA]</scope>
</reference>
<evidence type="ECO:0000313" key="4">
    <source>
        <dbReference type="EMBL" id="GCB64054.1"/>
    </source>
</evidence>
<dbReference type="Pfam" id="PF18778">
    <property type="entry name" value="NAD1"/>
    <property type="match status" value="1"/>
</dbReference>
<evidence type="ECO:0000313" key="5">
    <source>
        <dbReference type="Proteomes" id="UP000288216"/>
    </source>
</evidence>
<dbReference type="PROSITE" id="PS51747">
    <property type="entry name" value="CYT_DCMP_DEAMINASES_2"/>
    <property type="match status" value="1"/>
</dbReference>
<dbReference type="AlphaFoldDB" id="A0A401NT81"/>
<sequence>MTAVYEEYIAPQGTLVKPYYWLYFTESCPKCPYHIKTGEEARVSYIEFYESFGFPYAQPQSGRHLVFYELKLSSGTLVQKGQVTNCTLLHLHPESIFFDIDGYLDTLLYSYENIAYITIYSNYTPCNERTHYCMNKMYDFLVNYPSTRLDIYFSALYHTDDHFSESGWNREALHSLASLWPRVTLNPISSGTWLTILHRFVSGVPRSTLYNPVLPERAFADLSNAHQIAAITGVNPAYIDVTPQAKQHQKRLLKPTDVDLYPISQAALPVMNRIALIVPPQLYQPYMNLPNNLTLPLHIHPLPQQNIKLKNVVRHLNMPNISMWKPSATPSPRNIQLTETVKIIEAPVKKRTNHSMQQRKTRKREKSTRRN</sequence>
<feature type="domain" description="CMP/dCMP-type deaminase" evidence="3">
    <location>
        <begin position="60"/>
        <end position="176"/>
    </location>
</feature>
<keyword evidence="5" id="KW-1185">Reference proteome</keyword>